<dbReference type="RefSeq" id="WP_160591530.1">
    <property type="nucleotide sequence ID" value="NZ_CP047895.1"/>
</dbReference>
<feature type="region of interest" description="Disordered" evidence="1">
    <location>
        <begin position="1"/>
        <end position="29"/>
    </location>
</feature>
<dbReference type="Pfam" id="PF03781">
    <property type="entry name" value="FGE-sulfatase"/>
    <property type="match status" value="1"/>
</dbReference>
<evidence type="ECO:0000259" key="2">
    <source>
        <dbReference type="Pfam" id="PF03781"/>
    </source>
</evidence>
<evidence type="ECO:0000313" key="3">
    <source>
        <dbReference type="EMBL" id="QHL89882.1"/>
    </source>
</evidence>
<keyword evidence="4" id="KW-1185">Reference proteome</keyword>
<dbReference type="InterPro" id="IPR016187">
    <property type="entry name" value="CTDL_fold"/>
</dbReference>
<dbReference type="EMBL" id="CP047895">
    <property type="protein sequence ID" value="QHL89882.1"/>
    <property type="molecule type" value="Genomic_DNA"/>
</dbReference>
<gene>
    <name evidence="3" type="ORF">GVO57_02385</name>
</gene>
<evidence type="ECO:0000313" key="4">
    <source>
        <dbReference type="Proteomes" id="UP000464468"/>
    </source>
</evidence>
<dbReference type="Gene3D" id="3.90.1580.10">
    <property type="entry name" value="paralog of FGE (formylglycine-generating enzyme)"/>
    <property type="match status" value="1"/>
</dbReference>
<evidence type="ECO:0000256" key="1">
    <source>
        <dbReference type="SAM" id="MobiDB-lite"/>
    </source>
</evidence>
<sequence length="234" mass="24883">MTAPPIAAVRAASPAGPARAPDPARPDPARDAVFDMVAIPGGDAPIGSTMAEMAACIADWRDRLVDPRYRAAFGDWIAKEYPRHSVRIAPFAIGRFPVTNDQYLPFLAATGRPAPESIRIGAPGDHPVWGVEAIDADDFAAWASAMTGRRFAVPSEAQWEWAARGPDALIYPYGDRFDATRCNTREAGIGTTTPVTAYPGGVSPFGVWDMAGNVEEWVADLYAPIPAGAGSTMI</sequence>
<name>A0A7Z2NUN5_9SPHN</name>
<organism evidence="3 4">
    <name type="scientific">Sphingomonas changnyeongensis</name>
    <dbReference type="NCBI Taxonomy" id="2698679"/>
    <lineage>
        <taxon>Bacteria</taxon>
        <taxon>Pseudomonadati</taxon>
        <taxon>Pseudomonadota</taxon>
        <taxon>Alphaproteobacteria</taxon>
        <taxon>Sphingomonadales</taxon>
        <taxon>Sphingomonadaceae</taxon>
        <taxon>Sphingomonas</taxon>
    </lineage>
</organism>
<dbReference type="InterPro" id="IPR042095">
    <property type="entry name" value="SUMF_sf"/>
</dbReference>
<dbReference type="GO" id="GO:0120147">
    <property type="term" value="F:formylglycine-generating oxidase activity"/>
    <property type="evidence" value="ECO:0007669"/>
    <property type="project" value="TreeGrafter"/>
</dbReference>
<feature type="compositionally biased region" description="Low complexity" evidence="1">
    <location>
        <begin position="1"/>
        <end position="21"/>
    </location>
</feature>
<dbReference type="PANTHER" id="PTHR23150">
    <property type="entry name" value="SULFATASE MODIFYING FACTOR 1, 2"/>
    <property type="match status" value="1"/>
</dbReference>
<reference evidence="3 4" key="1">
    <citation type="submission" date="2020-01" db="EMBL/GenBank/DDBJ databases">
        <title>Sphingomonas sp. C33 whole genome sequece.</title>
        <authorList>
            <person name="Park C."/>
        </authorList>
    </citation>
    <scope>NUCLEOTIDE SEQUENCE [LARGE SCALE GENOMIC DNA]</scope>
    <source>
        <strain evidence="3 4">C33</strain>
    </source>
</reference>
<dbReference type="InterPro" id="IPR005532">
    <property type="entry name" value="SUMF_dom"/>
</dbReference>
<accession>A0A7Z2NUN5</accession>
<feature type="domain" description="Sulfatase-modifying factor enzyme-like" evidence="2">
    <location>
        <begin position="35"/>
        <end position="223"/>
    </location>
</feature>
<dbReference type="AlphaFoldDB" id="A0A7Z2NUN5"/>
<dbReference type="InterPro" id="IPR051043">
    <property type="entry name" value="Sulfatase_Mod_Factor_Kinase"/>
</dbReference>
<dbReference type="PANTHER" id="PTHR23150:SF19">
    <property type="entry name" value="FORMYLGLYCINE-GENERATING ENZYME"/>
    <property type="match status" value="1"/>
</dbReference>
<protein>
    <submittedName>
        <fullName evidence="3">SUMF1/EgtB/PvdO family nonheme iron enzyme</fullName>
    </submittedName>
</protein>
<proteinExistence type="predicted"/>
<dbReference type="SUPFAM" id="SSF56436">
    <property type="entry name" value="C-type lectin-like"/>
    <property type="match status" value="1"/>
</dbReference>
<dbReference type="Proteomes" id="UP000464468">
    <property type="component" value="Chromosome"/>
</dbReference>
<dbReference type="KEGG" id="schy:GVO57_02385"/>